<feature type="non-terminal residue" evidence="11">
    <location>
        <position position="1"/>
    </location>
</feature>
<dbReference type="PANTHER" id="PTHR43321:SF3">
    <property type="entry name" value="GLUTAMATE DECARBOXYLASE"/>
    <property type="match status" value="1"/>
</dbReference>
<dbReference type="GO" id="GO:0004351">
    <property type="term" value="F:glutamate decarboxylase activity"/>
    <property type="evidence" value="ECO:0007669"/>
    <property type="project" value="UniProtKB-EC"/>
</dbReference>
<comment type="cofactor">
    <cofactor evidence="1 7 8">
        <name>pyridoxal 5'-phosphate</name>
        <dbReference type="ChEBI" id="CHEBI:597326"/>
    </cofactor>
</comment>
<evidence type="ECO:0000256" key="4">
    <source>
        <dbReference type="ARBA" id="ARBA00022898"/>
    </source>
</evidence>
<dbReference type="InterPro" id="IPR015421">
    <property type="entry name" value="PyrdxlP-dep_Trfase_major"/>
</dbReference>
<dbReference type="Proteomes" id="UP000003653">
    <property type="component" value="Unassembled WGS sequence"/>
</dbReference>
<dbReference type="EMBL" id="ADNV01000276">
    <property type="protein sequence ID" value="EFG76193.1"/>
    <property type="molecule type" value="Genomic_DNA"/>
</dbReference>
<evidence type="ECO:0000256" key="7">
    <source>
        <dbReference type="PIRSR" id="PIRSR602129-50"/>
    </source>
</evidence>
<evidence type="ECO:0000256" key="6">
    <source>
        <dbReference type="ARBA" id="ARBA00048868"/>
    </source>
</evidence>
<dbReference type="PANTHER" id="PTHR43321">
    <property type="entry name" value="GLUTAMATE DECARBOXYLASE"/>
    <property type="match status" value="1"/>
</dbReference>
<dbReference type="SUPFAM" id="SSF53383">
    <property type="entry name" value="PLP-dependent transferases"/>
    <property type="match status" value="1"/>
</dbReference>
<organism evidence="11 12">
    <name type="scientific">Mycobacterium parascrofulaceum ATCC BAA-614</name>
    <dbReference type="NCBI Taxonomy" id="525368"/>
    <lineage>
        <taxon>Bacteria</taxon>
        <taxon>Bacillati</taxon>
        <taxon>Actinomycetota</taxon>
        <taxon>Actinomycetes</taxon>
        <taxon>Mycobacteriales</taxon>
        <taxon>Mycobacteriaceae</taxon>
        <taxon>Mycobacterium</taxon>
        <taxon>Mycobacterium simiae complex</taxon>
    </lineage>
</organism>
<dbReference type="EC" id="4.1.1.15" evidence="3 9"/>
<dbReference type="FunFam" id="4.10.280.50:FF:000001">
    <property type="entry name" value="Glutamate decarboxylase"/>
    <property type="match status" value="1"/>
</dbReference>
<evidence type="ECO:0000313" key="12">
    <source>
        <dbReference type="Proteomes" id="UP000003653"/>
    </source>
</evidence>
<protein>
    <recommendedName>
        <fullName evidence="3 9">Glutamate decarboxylase</fullName>
        <ecNumber evidence="3 9">4.1.1.15</ecNumber>
    </recommendedName>
</protein>
<dbReference type="InterPro" id="IPR015424">
    <property type="entry name" value="PyrdxlP-dep_Trfase"/>
</dbReference>
<comment type="catalytic activity">
    <reaction evidence="6 9">
        <text>L-glutamate + H(+) = 4-aminobutanoate + CO2</text>
        <dbReference type="Rhea" id="RHEA:17785"/>
        <dbReference type="ChEBI" id="CHEBI:15378"/>
        <dbReference type="ChEBI" id="CHEBI:16526"/>
        <dbReference type="ChEBI" id="CHEBI:29985"/>
        <dbReference type="ChEBI" id="CHEBI:59888"/>
        <dbReference type="EC" id="4.1.1.15"/>
    </reaction>
</comment>
<dbReference type="eggNOG" id="COG0076">
    <property type="taxonomic scope" value="Bacteria"/>
</dbReference>
<accession>D5PCK2</accession>
<keyword evidence="12" id="KW-1185">Reference proteome</keyword>
<dbReference type="FunFam" id="3.40.640.10:FF:000017">
    <property type="entry name" value="Glutamate decarboxylase"/>
    <property type="match status" value="1"/>
</dbReference>
<dbReference type="CDD" id="cd06450">
    <property type="entry name" value="DOPA_deC_like"/>
    <property type="match status" value="1"/>
</dbReference>
<dbReference type="HOGENOM" id="CLU_542421_0_0_11"/>
<evidence type="ECO:0000256" key="2">
    <source>
        <dbReference type="ARBA" id="ARBA00009533"/>
    </source>
</evidence>
<keyword evidence="4 7" id="KW-0663">Pyridoxal phosphate</keyword>
<evidence type="ECO:0000256" key="5">
    <source>
        <dbReference type="ARBA" id="ARBA00023239"/>
    </source>
</evidence>
<sequence length="502" mass="55614">GRRRCRPPTPAPVTRPRRRPGWFRTSGPPWPPFSAVTERILPVPQHPSLPAHAIAPAYTGRLFTAPVPALRMPDESMDPEAAYRFIHDELMLDGSSRLNLATFVTTWMDPEAGRLMAETFDKNMIDKDEYPATAAIEQRCVCMVADLFHADGLNDADPYSACGVSTIGSSEAVMLGGLAMKWRWRAKVGKGWEGRRPNLVMGSNVQVVWEKFCRYFDVEPRYLPMEEGRYVITPEQVVDAVDEDTIGVVAILGTTYTGELEPVAEICGALDKLAAGGGVDVPVHVDAASGGFVVPFLHPELKWDFRLPRVVSINVSGHKYGLTYPGVGFVVWRSKEYLPEELVFRVNYLGGDMPTFTLNFSRPGNQVVGQYYNFLRLGRDGYTKVMQALSGTARWLAEQLRVSDHCEVISDGSAIPVVAFRLAGDRGYTEFDVSHELRTYGWQVPAYTMPDNATDVSVLRIVVREGLSADLARALHDDAVSALTSLDKLKPGGHYEAQHFAH</sequence>
<dbReference type="GO" id="GO:0030170">
    <property type="term" value="F:pyridoxal phosphate binding"/>
    <property type="evidence" value="ECO:0007669"/>
    <property type="project" value="InterPro"/>
</dbReference>
<comment type="caution">
    <text evidence="11">The sequence shown here is derived from an EMBL/GenBank/DDBJ whole genome shotgun (WGS) entry which is preliminary data.</text>
</comment>
<dbReference type="NCBIfam" id="TIGR01788">
    <property type="entry name" value="Glu-decarb-GAD"/>
    <property type="match status" value="1"/>
</dbReference>
<dbReference type="Gene3D" id="4.10.280.50">
    <property type="match status" value="1"/>
</dbReference>
<dbReference type="GO" id="GO:0004058">
    <property type="term" value="F:aromatic-L-amino-acid decarboxylase activity"/>
    <property type="evidence" value="ECO:0007669"/>
    <property type="project" value="UniProtKB-ARBA"/>
</dbReference>
<keyword evidence="9" id="KW-0210">Decarboxylase</keyword>
<dbReference type="Gene3D" id="3.40.640.10">
    <property type="entry name" value="Type I PLP-dependent aspartate aminotransferase-like (Major domain)"/>
    <property type="match status" value="1"/>
</dbReference>
<evidence type="ECO:0000313" key="11">
    <source>
        <dbReference type="EMBL" id="EFG76193.1"/>
    </source>
</evidence>
<dbReference type="InterPro" id="IPR010107">
    <property type="entry name" value="Glutamate_decarboxylase"/>
</dbReference>
<dbReference type="AlphaFoldDB" id="D5PCK2"/>
<evidence type="ECO:0000256" key="1">
    <source>
        <dbReference type="ARBA" id="ARBA00001933"/>
    </source>
</evidence>
<evidence type="ECO:0000256" key="8">
    <source>
        <dbReference type="RuleBase" id="RU000382"/>
    </source>
</evidence>
<proteinExistence type="inferred from homology"/>
<evidence type="ECO:0000256" key="9">
    <source>
        <dbReference type="RuleBase" id="RU361171"/>
    </source>
</evidence>
<reference evidence="11 12" key="1">
    <citation type="submission" date="2010-04" db="EMBL/GenBank/DDBJ databases">
        <authorList>
            <person name="Muzny D."/>
            <person name="Qin X."/>
            <person name="Deng J."/>
            <person name="Jiang H."/>
            <person name="Liu Y."/>
            <person name="Qu J."/>
            <person name="Song X.-Z."/>
            <person name="Zhang L."/>
            <person name="Thornton R."/>
            <person name="Coyle M."/>
            <person name="Francisco L."/>
            <person name="Jackson L."/>
            <person name="Javaid M."/>
            <person name="Korchina V."/>
            <person name="Kovar C."/>
            <person name="Mata R."/>
            <person name="Mathew T."/>
            <person name="Ngo R."/>
            <person name="Nguyen L."/>
            <person name="Nguyen N."/>
            <person name="Okwuonu G."/>
            <person name="Ongeri F."/>
            <person name="Pham C."/>
            <person name="Simmons D."/>
            <person name="Wilczek-Boney K."/>
            <person name="Hale W."/>
            <person name="Jakkamsetti A."/>
            <person name="Pham P."/>
            <person name="Ruth R."/>
            <person name="San Lucas F."/>
            <person name="Warren J."/>
            <person name="Zhang J."/>
            <person name="Zhao Z."/>
            <person name="Zhou C."/>
            <person name="Zhu D."/>
            <person name="Lee S."/>
            <person name="Bess C."/>
            <person name="Blankenburg K."/>
            <person name="Forbes L."/>
            <person name="Fu Q."/>
            <person name="Gubbala S."/>
            <person name="Hirani K."/>
            <person name="Jayaseelan J.C."/>
            <person name="Lara F."/>
            <person name="Munidasa M."/>
            <person name="Palculict T."/>
            <person name="Patil S."/>
            <person name="Pu L.-L."/>
            <person name="Saada N."/>
            <person name="Tang L."/>
            <person name="Weissenberger G."/>
            <person name="Zhu Y."/>
            <person name="Hemphill L."/>
            <person name="Shang Y."/>
            <person name="Youmans B."/>
            <person name="Ayvaz T."/>
            <person name="Ross M."/>
            <person name="Santibanez J."/>
            <person name="Aqrawi P."/>
            <person name="Gross S."/>
            <person name="Joshi V."/>
            <person name="Fowler G."/>
            <person name="Nazareth L."/>
            <person name="Reid J."/>
            <person name="Worley K."/>
            <person name="Petrosino J."/>
            <person name="Highlander S."/>
            <person name="Gibbs R."/>
        </authorList>
    </citation>
    <scope>NUCLEOTIDE SEQUENCE [LARGE SCALE GENOMIC DNA]</scope>
    <source>
        <strain evidence="11 12">ATCC BAA-614</strain>
    </source>
</reference>
<dbReference type="Pfam" id="PF00282">
    <property type="entry name" value="Pyridoxal_deC"/>
    <property type="match status" value="1"/>
</dbReference>
<dbReference type="Gene3D" id="3.90.1150.160">
    <property type="match status" value="1"/>
</dbReference>
<comment type="similarity">
    <text evidence="2 8">Belongs to the group II decarboxylase family.</text>
</comment>
<dbReference type="GO" id="GO:0006538">
    <property type="term" value="P:L-glutamate catabolic process"/>
    <property type="evidence" value="ECO:0007669"/>
    <property type="project" value="TreeGrafter"/>
</dbReference>
<feature type="region of interest" description="Disordered" evidence="10">
    <location>
        <begin position="1"/>
        <end position="27"/>
    </location>
</feature>
<evidence type="ECO:0000256" key="10">
    <source>
        <dbReference type="SAM" id="MobiDB-lite"/>
    </source>
</evidence>
<keyword evidence="5 8" id="KW-0456">Lyase</keyword>
<evidence type="ECO:0000256" key="3">
    <source>
        <dbReference type="ARBA" id="ARBA00012421"/>
    </source>
</evidence>
<dbReference type="GO" id="GO:0005829">
    <property type="term" value="C:cytosol"/>
    <property type="evidence" value="ECO:0007669"/>
    <property type="project" value="TreeGrafter"/>
</dbReference>
<gene>
    <name evidence="11" type="primary">gadB</name>
    <name evidence="11" type="ORF">HMPREF0591_3896</name>
</gene>
<dbReference type="InterPro" id="IPR002129">
    <property type="entry name" value="PyrdxlP-dep_de-COase"/>
</dbReference>
<name>D5PCK2_9MYCO</name>
<feature type="modified residue" description="N6-(pyridoxal phosphate)lysine" evidence="7">
    <location>
        <position position="319"/>
    </location>
</feature>